<evidence type="ECO:0000259" key="4">
    <source>
        <dbReference type="PROSITE" id="PS50949"/>
    </source>
</evidence>
<name>A0A1N7M8G1_9RHOB</name>
<reference evidence="6" key="1">
    <citation type="submission" date="2017-01" db="EMBL/GenBank/DDBJ databases">
        <authorList>
            <person name="Varghese N."/>
            <person name="Submissions S."/>
        </authorList>
    </citation>
    <scope>NUCLEOTIDE SEQUENCE [LARGE SCALE GENOMIC DNA]</scope>
    <source>
        <strain evidence="6">DSM 18714</strain>
    </source>
</reference>
<dbReference type="STRING" id="407234.SAMN05421795_10650"/>
<keyword evidence="6" id="KW-1185">Reference proteome</keyword>
<evidence type="ECO:0000256" key="3">
    <source>
        <dbReference type="ARBA" id="ARBA00023163"/>
    </source>
</evidence>
<dbReference type="InterPro" id="IPR036390">
    <property type="entry name" value="WH_DNA-bd_sf"/>
</dbReference>
<dbReference type="PRINTS" id="PR00035">
    <property type="entry name" value="HTHGNTR"/>
</dbReference>
<dbReference type="PANTHER" id="PTHR43537:SF5">
    <property type="entry name" value="UXU OPERON TRANSCRIPTIONAL REGULATOR"/>
    <property type="match status" value="1"/>
</dbReference>
<organism evidence="5 6">
    <name type="scientific">Phaeovulum vinaykumarii</name>
    <dbReference type="NCBI Taxonomy" id="407234"/>
    <lineage>
        <taxon>Bacteria</taxon>
        <taxon>Pseudomonadati</taxon>
        <taxon>Pseudomonadota</taxon>
        <taxon>Alphaproteobacteria</taxon>
        <taxon>Rhodobacterales</taxon>
        <taxon>Paracoccaceae</taxon>
        <taxon>Phaeovulum</taxon>
    </lineage>
</organism>
<evidence type="ECO:0000313" key="6">
    <source>
        <dbReference type="Proteomes" id="UP000186098"/>
    </source>
</evidence>
<dbReference type="Gene3D" id="1.10.10.10">
    <property type="entry name" value="Winged helix-like DNA-binding domain superfamily/Winged helix DNA-binding domain"/>
    <property type="match status" value="1"/>
</dbReference>
<dbReference type="InterPro" id="IPR008920">
    <property type="entry name" value="TF_FadR/GntR_C"/>
</dbReference>
<dbReference type="SMART" id="SM00895">
    <property type="entry name" value="FCD"/>
    <property type="match status" value="1"/>
</dbReference>
<dbReference type="InterPro" id="IPR036388">
    <property type="entry name" value="WH-like_DNA-bd_sf"/>
</dbReference>
<dbReference type="AlphaFoldDB" id="A0A1N7M8G1"/>
<dbReference type="Proteomes" id="UP000186098">
    <property type="component" value="Unassembled WGS sequence"/>
</dbReference>
<protein>
    <submittedName>
        <fullName evidence="5">Transcriptional regulator, GntR family</fullName>
    </submittedName>
</protein>
<dbReference type="CDD" id="cd07377">
    <property type="entry name" value="WHTH_GntR"/>
    <property type="match status" value="1"/>
</dbReference>
<keyword evidence="3" id="KW-0804">Transcription</keyword>
<dbReference type="Gene3D" id="1.20.120.530">
    <property type="entry name" value="GntR ligand-binding domain-like"/>
    <property type="match status" value="1"/>
</dbReference>
<dbReference type="SUPFAM" id="SSF48008">
    <property type="entry name" value="GntR ligand-binding domain-like"/>
    <property type="match status" value="1"/>
</dbReference>
<dbReference type="Pfam" id="PF07729">
    <property type="entry name" value="FCD"/>
    <property type="match status" value="1"/>
</dbReference>
<dbReference type="SMART" id="SM00345">
    <property type="entry name" value="HTH_GNTR"/>
    <property type="match status" value="1"/>
</dbReference>
<sequence length="248" mass="27996">MLRAIVQKPRYRLVADQIAARIRDGILPPGSKMPTDRELVDKLGVSRATVREAMIALEMMGYVETRFGAGAYVAQTLPPPSDTDGPPGYFELVEARFHIEARIAALAAQTCTPEDMTHLRACVAQMIAPDSSFEEIEAADREFHLTLARATGNSVFVSLIEDFWNARRSYPRWTRMHNQQTRENVARHFEAEHMATLRAVEARDSAEAERAMQVHCRNSGLPMLDKWHLQEGAGADPRVLDRLERWKA</sequence>
<proteinExistence type="predicted"/>
<evidence type="ECO:0000256" key="1">
    <source>
        <dbReference type="ARBA" id="ARBA00023015"/>
    </source>
</evidence>
<dbReference type="PANTHER" id="PTHR43537">
    <property type="entry name" value="TRANSCRIPTIONAL REGULATOR, GNTR FAMILY"/>
    <property type="match status" value="1"/>
</dbReference>
<evidence type="ECO:0000313" key="5">
    <source>
        <dbReference type="EMBL" id="SIS82342.1"/>
    </source>
</evidence>
<gene>
    <name evidence="5" type="ORF">SAMN05421795_10650</name>
</gene>
<dbReference type="PROSITE" id="PS50949">
    <property type="entry name" value="HTH_GNTR"/>
    <property type="match status" value="1"/>
</dbReference>
<dbReference type="Pfam" id="PF00392">
    <property type="entry name" value="GntR"/>
    <property type="match status" value="1"/>
</dbReference>
<keyword evidence="2" id="KW-0238">DNA-binding</keyword>
<dbReference type="SUPFAM" id="SSF46785">
    <property type="entry name" value="Winged helix' DNA-binding domain"/>
    <property type="match status" value="1"/>
</dbReference>
<dbReference type="EMBL" id="FTOM01000006">
    <property type="protein sequence ID" value="SIS82342.1"/>
    <property type="molecule type" value="Genomic_DNA"/>
</dbReference>
<dbReference type="InterPro" id="IPR011711">
    <property type="entry name" value="GntR_C"/>
</dbReference>
<dbReference type="GO" id="GO:0003677">
    <property type="term" value="F:DNA binding"/>
    <property type="evidence" value="ECO:0007669"/>
    <property type="project" value="UniProtKB-KW"/>
</dbReference>
<keyword evidence="1" id="KW-0805">Transcription regulation</keyword>
<evidence type="ECO:0000256" key="2">
    <source>
        <dbReference type="ARBA" id="ARBA00023125"/>
    </source>
</evidence>
<accession>A0A1N7M8G1</accession>
<dbReference type="InterPro" id="IPR000524">
    <property type="entry name" value="Tscrpt_reg_HTH_GntR"/>
</dbReference>
<feature type="domain" description="HTH gntR-type" evidence="4">
    <location>
        <begin position="8"/>
        <end position="76"/>
    </location>
</feature>
<dbReference type="GO" id="GO:0003700">
    <property type="term" value="F:DNA-binding transcription factor activity"/>
    <property type="evidence" value="ECO:0007669"/>
    <property type="project" value="InterPro"/>
</dbReference>